<dbReference type="Gene3D" id="3.40.50.2000">
    <property type="entry name" value="Glycogen Phosphorylase B"/>
    <property type="match status" value="1"/>
</dbReference>
<dbReference type="InterPro" id="IPR002213">
    <property type="entry name" value="UDP_glucos_trans"/>
</dbReference>
<evidence type="ECO:0000256" key="4">
    <source>
        <dbReference type="SAM" id="MobiDB-lite"/>
    </source>
</evidence>
<dbReference type="GO" id="GO:0008194">
    <property type="term" value="F:UDP-glycosyltransferase activity"/>
    <property type="evidence" value="ECO:0007669"/>
    <property type="project" value="InterPro"/>
</dbReference>
<dbReference type="Proteomes" id="UP000310200">
    <property type="component" value="Unassembled WGS sequence"/>
</dbReference>
<feature type="chain" id="PRO_5020505825" evidence="6">
    <location>
        <begin position="20"/>
        <end position="573"/>
    </location>
</feature>
<keyword evidence="5" id="KW-0812">Transmembrane</keyword>
<gene>
    <name evidence="7" type="ORF">DBV15_05082</name>
</gene>
<organism evidence="7 8">
    <name type="scientific">Temnothorax longispinosus</name>
    <dbReference type="NCBI Taxonomy" id="300112"/>
    <lineage>
        <taxon>Eukaryota</taxon>
        <taxon>Metazoa</taxon>
        <taxon>Ecdysozoa</taxon>
        <taxon>Arthropoda</taxon>
        <taxon>Hexapoda</taxon>
        <taxon>Insecta</taxon>
        <taxon>Pterygota</taxon>
        <taxon>Neoptera</taxon>
        <taxon>Endopterygota</taxon>
        <taxon>Hymenoptera</taxon>
        <taxon>Apocrita</taxon>
        <taxon>Aculeata</taxon>
        <taxon>Formicoidea</taxon>
        <taxon>Formicidae</taxon>
        <taxon>Myrmicinae</taxon>
        <taxon>Temnothorax</taxon>
    </lineage>
</organism>
<feature type="signal peptide" evidence="6">
    <location>
        <begin position="1"/>
        <end position="19"/>
    </location>
</feature>
<comment type="caution">
    <text evidence="7">The sequence shown here is derived from an EMBL/GenBank/DDBJ whole genome shotgun (WGS) entry which is preliminary data.</text>
</comment>
<dbReference type="Pfam" id="PF00201">
    <property type="entry name" value="UDPGT"/>
    <property type="match status" value="1"/>
</dbReference>
<comment type="similarity">
    <text evidence="1">Belongs to the UDP-glycosyltransferase family.</text>
</comment>
<keyword evidence="2" id="KW-0328">Glycosyltransferase</keyword>
<keyword evidence="5" id="KW-1133">Transmembrane helix</keyword>
<dbReference type="PANTHER" id="PTHR48043">
    <property type="entry name" value="EG:EG0003.4 PROTEIN-RELATED"/>
    <property type="match status" value="1"/>
</dbReference>
<dbReference type="EMBL" id="QBLH01000476">
    <property type="protein sequence ID" value="TGZ55217.1"/>
    <property type="molecule type" value="Genomic_DNA"/>
</dbReference>
<reference evidence="7 8" key="1">
    <citation type="journal article" date="2019" name="Philos. Trans. R. Soc. Lond., B, Biol. Sci.">
        <title>Ant behaviour and brain gene expression of defending hosts depend on the ecological success of the intruding social parasite.</title>
        <authorList>
            <person name="Kaur R."/>
            <person name="Stoldt M."/>
            <person name="Jongepier E."/>
            <person name="Feldmeyer B."/>
            <person name="Menzel F."/>
            <person name="Bornberg-Bauer E."/>
            <person name="Foitzik S."/>
        </authorList>
    </citation>
    <scope>NUCLEOTIDE SEQUENCE [LARGE SCALE GENOMIC DNA]</scope>
    <source>
        <tissue evidence="7">Whole body</tissue>
    </source>
</reference>
<protein>
    <submittedName>
        <fullName evidence="7">UDP-glucuronosyltransferase 2C1</fullName>
    </submittedName>
</protein>
<dbReference type="PANTHER" id="PTHR48043:SF145">
    <property type="entry name" value="FI06409P-RELATED"/>
    <property type="match status" value="1"/>
</dbReference>
<keyword evidence="6" id="KW-0732">Signal</keyword>
<name>A0A4S2L4C0_9HYME</name>
<evidence type="ECO:0000256" key="1">
    <source>
        <dbReference type="ARBA" id="ARBA00009995"/>
    </source>
</evidence>
<dbReference type="AlphaFoldDB" id="A0A4S2L4C0"/>
<evidence type="ECO:0000256" key="5">
    <source>
        <dbReference type="SAM" id="Phobius"/>
    </source>
</evidence>
<evidence type="ECO:0000256" key="2">
    <source>
        <dbReference type="ARBA" id="ARBA00022676"/>
    </source>
</evidence>
<dbReference type="InterPro" id="IPR050271">
    <property type="entry name" value="UDP-glycosyltransferase"/>
</dbReference>
<feature type="transmembrane region" description="Helical" evidence="5">
    <location>
        <begin position="452"/>
        <end position="477"/>
    </location>
</feature>
<sequence length="573" mass="63489">MSKLIGLYACFCLFRFASSSTLTAPPLSALVVAFESVYDLSLLANTLSDQGIDATVIIPTYAANNLYNKLIDVEVLQLDVDKSVHVNKRALETCENLFTDEEILKKIREFQPTFTIFPALRHDGCLLPFAKHIGSIPVIWIKNSDEELYAFECTRVALPVHTGGFWSRLSTSFSGRSIFSAAKNDYLVPALRLTAKYLPDVNIDLEHLYSDVRLVLWGADTVLRSDFASLTDLLVEVGCHHCRGAHPLPENLQKSLVEYRTGTVVVLLEESYETLIRELAKKLPQGREGQAVVWKSKSDTITAAPENLFIDDDVDRQDLIGYSRTRVVLSHCTDTEFLEAAFHRTPLICLPRNAHESRNTARAIELGFARSIEAANDHASAVEIARIVNEIHETVAYRENARKVSVAIRDRLNPPSDRLIYWLGYVARTKDDNEKFHKPKSHASTLTEDIRFFVGLLLGVIVGIVCTGSAVVARYLIVSANKIGRTPECICRLVAHVLLPRVPAHLALHVTAPDKSALAFLGDVPHSRLVAPAAAQQPASVETEGRPVAHPSSRTGNTKPAERTKIMTLRESA</sequence>
<evidence type="ECO:0000256" key="3">
    <source>
        <dbReference type="ARBA" id="ARBA00022679"/>
    </source>
</evidence>
<feature type="region of interest" description="Disordered" evidence="4">
    <location>
        <begin position="532"/>
        <end position="563"/>
    </location>
</feature>
<accession>A0A4S2L4C0</accession>
<keyword evidence="8" id="KW-1185">Reference proteome</keyword>
<evidence type="ECO:0000256" key="6">
    <source>
        <dbReference type="SAM" id="SignalP"/>
    </source>
</evidence>
<dbReference type="STRING" id="300112.A0A4S2L4C0"/>
<keyword evidence="5" id="KW-0472">Membrane</keyword>
<evidence type="ECO:0000313" key="7">
    <source>
        <dbReference type="EMBL" id="TGZ55217.1"/>
    </source>
</evidence>
<proteinExistence type="inferred from homology"/>
<evidence type="ECO:0000313" key="8">
    <source>
        <dbReference type="Proteomes" id="UP000310200"/>
    </source>
</evidence>
<keyword evidence="3 7" id="KW-0808">Transferase</keyword>
<dbReference type="SUPFAM" id="SSF53756">
    <property type="entry name" value="UDP-Glycosyltransferase/glycogen phosphorylase"/>
    <property type="match status" value="1"/>
</dbReference>